<dbReference type="AlphaFoldDB" id="A0A2I0T452"/>
<feature type="region of interest" description="Disordered" evidence="4">
    <location>
        <begin position="475"/>
        <end position="496"/>
    </location>
</feature>
<dbReference type="InterPro" id="IPR036941">
    <property type="entry name" value="Rcpt_L-dom_sf"/>
</dbReference>
<keyword evidence="2" id="KW-0418">Kinase</keyword>
<keyword evidence="8" id="KW-1185">Reference proteome</keyword>
<dbReference type="InterPro" id="IPR013783">
    <property type="entry name" value="Ig-like_fold"/>
</dbReference>
<reference evidence="8" key="1">
    <citation type="submission" date="2017-11" db="EMBL/GenBank/DDBJ databases">
        <authorList>
            <person name="Lima N.C."/>
            <person name="Parody-Merino A.M."/>
            <person name="Battley P.F."/>
            <person name="Fidler A.E."/>
            <person name="Prosdocimi F."/>
        </authorList>
    </citation>
    <scope>NUCLEOTIDE SEQUENCE [LARGE SCALE GENOMIC DNA]</scope>
</reference>
<dbReference type="OrthoDB" id="5809444at2759"/>
<evidence type="ECO:0000259" key="5">
    <source>
        <dbReference type="Pfam" id="PF00757"/>
    </source>
</evidence>
<dbReference type="Pfam" id="PF01030">
    <property type="entry name" value="Recep_L_domain"/>
    <property type="match status" value="2"/>
</dbReference>
<keyword evidence="2" id="KW-0808">Transferase</keyword>
<dbReference type="Gene3D" id="2.60.40.10">
    <property type="entry name" value="Immunoglobulins"/>
    <property type="match status" value="1"/>
</dbReference>
<keyword evidence="3" id="KW-0325">Glycoprotein</keyword>
<dbReference type="FunFam" id="3.80.20.20:FF:000001">
    <property type="entry name" value="Tyrosine-protein kinase receptor"/>
    <property type="match status" value="1"/>
</dbReference>
<feature type="domain" description="Receptor L-domain" evidence="6">
    <location>
        <begin position="247"/>
        <end position="357"/>
    </location>
</feature>
<feature type="domain" description="Receptor L-domain" evidence="6">
    <location>
        <begin position="15"/>
        <end position="125"/>
    </location>
</feature>
<gene>
    <name evidence="7" type="ORF">llap_21123</name>
</gene>
<evidence type="ECO:0000259" key="6">
    <source>
        <dbReference type="Pfam" id="PF01030"/>
    </source>
</evidence>
<dbReference type="EMBL" id="KZ520036">
    <property type="protein sequence ID" value="PKU28573.1"/>
    <property type="molecule type" value="Genomic_DNA"/>
</dbReference>
<dbReference type="InterPro" id="IPR000494">
    <property type="entry name" value="Rcpt_L-dom"/>
</dbReference>
<dbReference type="Proteomes" id="UP000233556">
    <property type="component" value="Unassembled WGS sequence"/>
</dbReference>
<dbReference type="SUPFAM" id="SSF52058">
    <property type="entry name" value="L domain-like"/>
    <property type="match status" value="2"/>
</dbReference>
<sequence>MDIRNDVSQLQKLENCSIIEGNLQILLMFTTGAEDFRGLSFPRLLMITEYLLLFRVYGLESLRDLFPNLSVIRGTNLFFSYALVIFEMPHLRDVGLHSLGHVLRGSVRIERNQELCHLSTIDWGLLLPDAVDNTYIVGNKLAEECADVCPGILDVEKPCAQTTVNGQLDYRCWTSSYCQKGELVSHNPRDASKFVIHQRQCLSECPSGYTRNDSSIFCHKCEGLCPKECKVGTKTIDSTRAAQELGGCTLVEGNLIINIRRGYNLASELQSSLGLIETITGFLKIKHSFALVSLSFFKNLKLIRGDSMVDGNYTLYVLDNQNLQQLWDWSHHVLSIPVGKMYFAFNPKLCLAEIYRMEEVTGTKGRQNKAEINPRTNGDRASCLKLPTSSADTRFGDGDGPEVEQDTEERCCPCRPADGQLRMEGEAESFQKKFENFLHNSIIIPRPPWKVTSINKNPQRTPKRRRDVVAVTFPANASSVEPPAPSRPGGEPKPDFQIFEDKVVRDRAVLSRLRHFTEYRIDIHACNHAAHTVGCSAATFVFARTMPERSAS</sequence>
<organism evidence="7 8">
    <name type="scientific">Limosa lapponica baueri</name>
    <dbReference type="NCBI Taxonomy" id="1758121"/>
    <lineage>
        <taxon>Eukaryota</taxon>
        <taxon>Metazoa</taxon>
        <taxon>Chordata</taxon>
        <taxon>Craniata</taxon>
        <taxon>Vertebrata</taxon>
        <taxon>Euteleostomi</taxon>
        <taxon>Archelosauria</taxon>
        <taxon>Archosauria</taxon>
        <taxon>Dinosauria</taxon>
        <taxon>Saurischia</taxon>
        <taxon>Theropoda</taxon>
        <taxon>Coelurosauria</taxon>
        <taxon>Aves</taxon>
        <taxon>Neognathae</taxon>
        <taxon>Neoaves</taxon>
        <taxon>Charadriiformes</taxon>
        <taxon>Scolopacidae</taxon>
        <taxon>Limosa</taxon>
    </lineage>
</organism>
<dbReference type="InterPro" id="IPR006211">
    <property type="entry name" value="Furin-like_Cys-rich_dom"/>
</dbReference>
<evidence type="ECO:0000313" key="8">
    <source>
        <dbReference type="Proteomes" id="UP000233556"/>
    </source>
</evidence>
<reference evidence="8" key="2">
    <citation type="submission" date="2017-12" db="EMBL/GenBank/DDBJ databases">
        <title>Genome sequence of the Bar-tailed Godwit (Limosa lapponica baueri).</title>
        <authorList>
            <person name="Lima N.C.B."/>
            <person name="Parody-Merino A.M."/>
            <person name="Battley P.F."/>
            <person name="Fidler A.E."/>
            <person name="Prosdocimi F."/>
        </authorList>
    </citation>
    <scope>NUCLEOTIDE SEQUENCE [LARGE SCALE GENOMIC DNA]</scope>
</reference>
<dbReference type="Gene3D" id="3.80.20.20">
    <property type="entry name" value="Receptor L-domain"/>
    <property type="match status" value="2"/>
</dbReference>
<accession>A0A2I0T452</accession>
<evidence type="ECO:0000256" key="3">
    <source>
        <dbReference type="ARBA" id="ARBA00023180"/>
    </source>
</evidence>
<evidence type="ECO:0000256" key="4">
    <source>
        <dbReference type="SAM" id="MobiDB-lite"/>
    </source>
</evidence>
<feature type="region of interest" description="Disordered" evidence="4">
    <location>
        <begin position="366"/>
        <end position="408"/>
    </location>
</feature>
<keyword evidence="2" id="KW-0829">Tyrosine-protein kinase</keyword>
<evidence type="ECO:0000313" key="7">
    <source>
        <dbReference type="EMBL" id="PKU28573.1"/>
    </source>
</evidence>
<name>A0A2I0T452_LIMLA</name>
<evidence type="ECO:0000256" key="1">
    <source>
        <dbReference type="ARBA" id="ARBA00004479"/>
    </source>
</evidence>
<dbReference type="Pfam" id="PF00757">
    <property type="entry name" value="Furin-like"/>
    <property type="match status" value="1"/>
</dbReference>
<feature type="domain" description="Furin-like cysteine-rich" evidence="5">
    <location>
        <begin position="142"/>
        <end position="230"/>
    </location>
</feature>
<proteinExistence type="predicted"/>
<protein>
    <submittedName>
        <fullName evidence="7">Insulin receptor-related protein</fullName>
    </submittedName>
</protein>
<dbReference type="GO" id="GO:0004713">
    <property type="term" value="F:protein tyrosine kinase activity"/>
    <property type="evidence" value="ECO:0007669"/>
    <property type="project" value="UniProtKB-KW"/>
</dbReference>
<evidence type="ECO:0000256" key="2">
    <source>
        <dbReference type="ARBA" id="ARBA00023137"/>
    </source>
</evidence>
<keyword evidence="7" id="KW-0675">Receptor</keyword>
<dbReference type="GO" id="GO:0016020">
    <property type="term" value="C:membrane"/>
    <property type="evidence" value="ECO:0007669"/>
    <property type="project" value="UniProtKB-SubCell"/>
</dbReference>
<comment type="subcellular location">
    <subcellularLocation>
        <location evidence="1">Membrane</location>
        <topology evidence="1">Single-pass type I membrane protein</topology>
    </subcellularLocation>
</comment>